<dbReference type="EMBL" id="FOGV01000026">
    <property type="protein sequence ID" value="SES27611.1"/>
    <property type="molecule type" value="Genomic_DNA"/>
</dbReference>
<comment type="caution">
    <text evidence="3">The sequence shown here is derived from an EMBL/GenBank/DDBJ whole genome shotgun (WGS) entry which is preliminary data.</text>
</comment>
<reference evidence="4" key="1">
    <citation type="submission" date="2016-10" db="EMBL/GenBank/DDBJ databases">
        <authorList>
            <person name="de Groot N.N."/>
        </authorList>
    </citation>
    <scope>NUCLEOTIDE SEQUENCE [LARGE SCALE GENOMIC DNA]</scope>
    <source>
        <strain evidence="4">10nlg</strain>
    </source>
</reference>
<dbReference type="OrthoDB" id="9807630at2"/>
<evidence type="ECO:0000313" key="3">
    <source>
        <dbReference type="EMBL" id="SES27611.1"/>
    </source>
</evidence>
<accession>A0A1H9W1G2</accession>
<dbReference type="Pfam" id="PF13419">
    <property type="entry name" value="HAD_2"/>
    <property type="match status" value="1"/>
</dbReference>
<keyword evidence="2" id="KW-0460">Magnesium</keyword>
<dbReference type="InterPro" id="IPR041492">
    <property type="entry name" value="HAD_2"/>
</dbReference>
<proteinExistence type="predicted"/>
<dbReference type="InterPro" id="IPR023198">
    <property type="entry name" value="PGP-like_dom2"/>
</dbReference>
<dbReference type="Proteomes" id="UP000199318">
    <property type="component" value="Unassembled WGS sequence"/>
</dbReference>
<dbReference type="GO" id="GO:0006281">
    <property type="term" value="P:DNA repair"/>
    <property type="evidence" value="ECO:0007669"/>
    <property type="project" value="TreeGrafter"/>
</dbReference>
<gene>
    <name evidence="3" type="ORF">SAMN05444126_12619</name>
</gene>
<organism evidence="3 4">
    <name type="scientific">Salisediminibacterium halotolerans</name>
    <dbReference type="NCBI Taxonomy" id="517425"/>
    <lineage>
        <taxon>Bacteria</taxon>
        <taxon>Bacillati</taxon>
        <taxon>Bacillota</taxon>
        <taxon>Bacilli</taxon>
        <taxon>Bacillales</taxon>
        <taxon>Bacillaceae</taxon>
        <taxon>Salisediminibacterium</taxon>
    </lineage>
</organism>
<dbReference type="Gene3D" id="1.10.150.240">
    <property type="entry name" value="Putative phosphatase, domain 2"/>
    <property type="match status" value="1"/>
</dbReference>
<dbReference type="GO" id="GO:0008967">
    <property type="term" value="F:phosphoglycolate phosphatase activity"/>
    <property type="evidence" value="ECO:0007669"/>
    <property type="project" value="TreeGrafter"/>
</dbReference>
<dbReference type="NCBIfam" id="TIGR01509">
    <property type="entry name" value="HAD-SF-IA-v3"/>
    <property type="match status" value="1"/>
</dbReference>
<dbReference type="GO" id="GO:0005829">
    <property type="term" value="C:cytosol"/>
    <property type="evidence" value="ECO:0007669"/>
    <property type="project" value="TreeGrafter"/>
</dbReference>
<evidence type="ECO:0000313" key="4">
    <source>
        <dbReference type="Proteomes" id="UP000199318"/>
    </source>
</evidence>
<evidence type="ECO:0000256" key="1">
    <source>
        <dbReference type="ARBA" id="ARBA00022801"/>
    </source>
</evidence>
<dbReference type="AlphaFoldDB" id="A0A1H9W1G2"/>
<dbReference type="PRINTS" id="PR00413">
    <property type="entry name" value="HADHALOGNASE"/>
</dbReference>
<dbReference type="CDD" id="cd02616">
    <property type="entry name" value="HAD_PPase"/>
    <property type="match status" value="1"/>
</dbReference>
<dbReference type="FunFam" id="3.40.50.1000:FF:000022">
    <property type="entry name" value="Phosphoglycolate phosphatase"/>
    <property type="match status" value="1"/>
</dbReference>
<dbReference type="SFLD" id="SFLDG01129">
    <property type="entry name" value="C1.5:_HAD__Beta-PGM__Phosphata"/>
    <property type="match status" value="1"/>
</dbReference>
<evidence type="ECO:0000256" key="2">
    <source>
        <dbReference type="ARBA" id="ARBA00022842"/>
    </source>
</evidence>
<keyword evidence="4" id="KW-1185">Reference proteome</keyword>
<protein>
    <submittedName>
        <fullName evidence="3">Pyrophosphatase PpaX</fullName>
    </submittedName>
</protein>
<dbReference type="InterPro" id="IPR050155">
    <property type="entry name" value="HAD-like_hydrolase_sf"/>
</dbReference>
<dbReference type="PANTHER" id="PTHR43434">
    <property type="entry name" value="PHOSPHOGLYCOLATE PHOSPHATASE"/>
    <property type="match status" value="1"/>
</dbReference>
<name>A0A1H9W1G2_9BACI</name>
<keyword evidence="1" id="KW-0378">Hydrolase</keyword>
<dbReference type="RefSeq" id="WP_093074277.1">
    <property type="nucleotide sequence ID" value="NZ_BJVE01000030.1"/>
</dbReference>
<dbReference type="STRING" id="1464123.SAMN05444126_12619"/>
<dbReference type="NCBIfam" id="TIGR01549">
    <property type="entry name" value="HAD-SF-IA-v1"/>
    <property type="match status" value="1"/>
</dbReference>
<sequence>MEAKNNKIETVLFDLDGTLINTMDLITLSFLHTLEIYFPDRHYTREEVQTFIGPPLSETFGRLNPGKEEEMITEYRKFNHANHDRLVTPYEGVTETLEQLHAEGRKMAIVTSKRRDTAIKGLELMDLTRFFPVIVSLDEVTKHKPDPEPLDIALEQLDAERSSAMMVGDSEHDILSGQNAGMLTAGVAWSIKGREHLAAYRPNIMLEKMPDLLDYINNG</sequence>
<dbReference type="NCBIfam" id="NF009804">
    <property type="entry name" value="PRK13288.1"/>
    <property type="match status" value="1"/>
</dbReference>
<dbReference type="InterPro" id="IPR006439">
    <property type="entry name" value="HAD-SF_hydro_IA"/>
</dbReference>
<dbReference type="SFLD" id="SFLDG01135">
    <property type="entry name" value="C1.5.6:_HAD__Beta-PGM__Phospha"/>
    <property type="match status" value="1"/>
</dbReference>
<dbReference type="Gene3D" id="3.40.50.1000">
    <property type="entry name" value="HAD superfamily/HAD-like"/>
    <property type="match status" value="1"/>
</dbReference>
<dbReference type="SUPFAM" id="SSF56784">
    <property type="entry name" value="HAD-like"/>
    <property type="match status" value="1"/>
</dbReference>
<dbReference type="InterPro" id="IPR023214">
    <property type="entry name" value="HAD_sf"/>
</dbReference>
<dbReference type="PANTHER" id="PTHR43434:SF26">
    <property type="entry name" value="PYROPHOSPHATASE PPAX"/>
    <property type="match status" value="1"/>
</dbReference>
<dbReference type="SFLD" id="SFLDS00003">
    <property type="entry name" value="Haloacid_Dehalogenase"/>
    <property type="match status" value="1"/>
</dbReference>
<dbReference type="InterPro" id="IPR036412">
    <property type="entry name" value="HAD-like_sf"/>
</dbReference>